<proteinExistence type="predicted"/>
<reference evidence="8" key="1">
    <citation type="submission" date="2021-08" db="EMBL/GenBank/DDBJ databases">
        <title>WGS assembly of Ceratopteris richardii.</title>
        <authorList>
            <person name="Marchant D.B."/>
            <person name="Chen G."/>
            <person name="Jenkins J."/>
            <person name="Shu S."/>
            <person name="Leebens-Mack J."/>
            <person name="Grimwood J."/>
            <person name="Schmutz J."/>
            <person name="Soltis P."/>
            <person name="Soltis D."/>
            <person name="Chen Z.-H."/>
        </authorList>
    </citation>
    <scope>NUCLEOTIDE SEQUENCE</scope>
    <source>
        <strain evidence="8">Whitten #5841</strain>
        <tissue evidence="8">Leaf</tissue>
    </source>
</reference>
<dbReference type="PANTHER" id="PTHR19241">
    <property type="entry name" value="ATP-BINDING CASSETTE TRANSPORTER"/>
    <property type="match status" value="1"/>
</dbReference>
<keyword evidence="9" id="KW-1185">Reference proteome</keyword>
<dbReference type="OMA" id="VLFIRIE"/>
<dbReference type="EMBL" id="CM035417">
    <property type="protein sequence ID" value="KAH7423684.1"/>
    <property type="molecule type" value="Genomic_DNA"/>
</dbReference>
<evidence type="ECO:0000256" key="6">
    <source>
        <dbReference type="SAM" id="Phobius"/>
    </source>
</evidence>
<sequence>MQCLACLWKQHRSYWRNPYYNVVRFFFTTVSSLMFGSLYWKLGSKTGTLQDLFNTMGAMYAATLFIGISNSSSVMPVVGIERTVYYRERAAGMYSALPYAFAQTIIEIPYVLIQTILYTFVVYSMLGFIWTAGKFFWFLFLMFFSFLYFSYYGMMCVALTPSHHFAAVIASACYGLWNLFSGFLIPRTSIPIWWRWFCWATPVSWTLYGLITSQLGDLDDQEVEIPEQGQKLVSKFITEYFGYHQSFLSIVCVMHVVFVILFAFVFGICMKYINFQRR</sequence>
<feature type="transmembrane region" description="Helical" evidence="6">
    <location>
        <begin position="52"/>
        <end position="80"/>
    </location>
</feature>
<name>A0A8T2TQJ8_CERRI</name>
<dbReference type="GO" id="GO:0005886">
    <property type="term" value="C:plasma membrane"/>
    <property type="evidence" value="ECO:0007669"/>
    <property type="project" value="UniProtKB-ARBA"/>
</dbReference>
<evidence type="ECO:0000259" key="7">
    <source>
        <dbReference type="Pfam" id="PF01061"/>
    </source>
</evidence>
<dbReference type="AlphaFoldDB" id="A0A8T2TQJ8"/>
<feature type="domain" description="ABC-2 type transporter transmembrane" evidence="7">
    <location>
        <begin position="2"/>
        <end position="214"/>
    </location>
</feature>
<comment type="caution">
    <text evidence="8">The sequence shown here is derived from an EMBL/GenBank/DDBJ whole genome shotgun (WGS) entry which is preliminary data.</text>
</comment>
<evidence type="ECO:0000256" key="5">
    <source>
        <dbReference type="ARBA" id="ARBA00023136"/>
    </source>
</evidence>
<evidence type="ECO:0000256" key="3">
    <source>
        <dbReference type="ARBA" id="ARBA00022692"/>
    </source>
</evidence>
<evidence type="ECO:0000256" key="2">
    <source>
        <dbReference type="ARBA" id="ARBA00022448"/>
    </source>
</evidence>
<keyword evidence="4 6" id="KW-1133">Transmembrane helix</keyword>
<feature type="transmembrane region" description="Helical" evidence="6">
    <location>
        <begin position="135"/>
        <end position="153"/>
    </location>
</feature>
<organism evidence="8 9">
    <name type="scientific">Ceratopteris richardii</name>
    <name type="common">Triangle waterfern</name>
    <dbReference type="NCBI Taxonomy" id="49495"/>
    <lineage>
        <taxon>Eukaryota</taxon>
        <taxon>Viridiplantae</taxon>
        <taxon>Streptophyta</taxon>
        <taxon>Embryophyta</taxon>
        <taxon>Tracheophyta</taxon>
        <taxon>Polypodiopsida</taxon>
        <taxon>Polypodiidae</taxon>
        <taxon>Polypodiales</taxon>
        <taxon>Pteridineae</taxon>
        <taxon>Pteridaceae</taxon>
        <taxon>Parkerioideae</taxon>
        <taxon>Ceratopteris</taxon>
    </lineage>
</organism>
<feature type="transmembrane region" description="Helical" evidence="6">
    <location>
        <begin position="100"/>
        <end position="123"/>
    </location>
</feature>
<dbReference type="InterPro" id="IPR013525">
    <property type="entry name" value="ABC2_TM"/>
</dbReference>
<dbReference type="GO" id="GO:0140359">
    <property type="term" value="F:ABC-type transporter activity"/>
    <property type="evidence" value="ECO:0007669"/>
    <property type="project" value="InterPro"/>
</dbReference>
<dbReference type="Pfam" id="PF01061">
    <property type="entry name" value="ABC2_membrane"/>
    <property type="match status" value="1"/>
</dbReference>
<evidence type="ECO:0000313" key="8">
    <source>
        <dbReference type="EMBL" id="KAH7423684.1"/>
    </source>
</evidence>
<comment type="subcellular location">
    <subcellularLocation>
        <location evidence="1">Membrane</location>
        <topology evidence="1">Multi-pass membrane protein</topology>
    </subcellularLocation>
</comment>
<keyword evidence="5 6" id="KW-0472">Membrane</keyword>
<keyword evidence="2" id="KW-0813">Transport</keyword>
<evidence type="ECO:0000313" key="9">
    <source>
        <dbReference type="Proteomes" id="UP000825935"/>
    </source>
</evidence>
<dbReference type="Proteomes" id="UP000825935">
    <property type="component" value="Chromosome 12"/>
</dbReference>
<feature type="transmembrane region" description="Helical" evidence="6">
    <location>
        <begin position="165"/>
        <end position="185"/>
    </location>
</feature>
<feature type="transmembrane region" description="Helical" evidence="6">
    <location>
        <begin position="22"/>
        <end position="40"/>
    </location>
</feature>
<evidence type="ECO:0000256" key="4">
    <source>
        <dbReference type="ARBA" id="ARBA00022989"/>
    </source>
</evidence>
<accession>A0A8T2TQJ8</accession>
<keyword evidence="3 6" id="KW-0812">Transmembrane</keyword>
<dbReference type="OrthoDB" id="66620at2759"/>
<protein>
    <recommendedName>
        <fullName evidence="7">ABC-2 type transporter transmembrane domain-containing protein</fullName>
    </recommendedName>
</protein>
<feature type="transmembrane region" description="Helical" evidence="6">
    <location>
        <begin position="247"/>
        <end position="273"/>
    </location>
</feature>
<gene>
    <name evidence="8" type="ORF">KP509_12G068500</name>
</gene>
<evidence type="ECO:0000256" key="1">
    <source>
        <dbReference type="ARBA" id="ARBA00004141"/>
    </source>
</evidence>